<evidence type="ECO:0000256" key="11">
    <source>
        <dbReference type="ARBA" id="ARBA00069242"/>
    </source>
</evidence>
<evidence type="ECO:0000256" key="5">
    <source>
        <dbReference type="ARBA" id="ARBA00022737"/>
    </source>
</evidence>
<dbReference type="SUPFAM" id="SSF57667">
    <property type="entry name" value="beta-beta-alpha zinc fingers"/>
    <property type="match status" value="4"/>
</dbReference>
<dbReference type="GO" id="GO:0005654">
    <property type="term" value="C:nucleoplasm"/>
    <property type="evidence" value="ECO:0007669"/>
    <property type="project" value="UniProtKB-SubCell"/>
</dbReference>
<evidence type="ECO:0000259" key="14">
    <source>
        <dbReference type="PROSITE" id="PS50157"/>
    </source>
</evidence>
<keyword evidence="9" id="KW-0238">DNA-binding</keyword>
<dbReference type="FunFam" id="3.30.160.60:FF:000349">
    <property type="entry name" value="metal regulatory transcription factor 1"/>
    <property type="match status" value="1"/>
</dbReference>
<keyword evidence="4" id="KW-0479">Metal-binding</keyword>
<keyword evidence="6 12" id="KW-0863">Zinc-finger</keyword>
<dbReference type="InterPro" id="IPR013087">
    <property type="entry name" value="Znf_C2H2_type"/>
</dbReference>
<organism evidence="15">
    <name type="scientific">Clastoptera arizonana</name>
    <name type="common">Arizona spittle bug</name>
    <dbReference type="NCBI Taxonomy" id="38151"/>
    <lineage>
        <taxon>Eukaryota</taxon>
        <taxon>Metazoa</taxon>
        <taxon>Ecdysozoa</taxon>
        <taxon>Arthropoda</taxon>
        <taxon>Hexapoda</taxon>
        <taxon>Insecta</taxon>
        <taxon>Pterygota</taxon>
        <taxon>Neoptera</taxon>
        <taxon>Paraneoptera</taxon>
        <taxon>Hemiptera</taxon>
        <taxon>Auchenorrhyncha</taxon>
        <taxon>Cercopoidea</taxon>
        <taxon>Clastopteridae</taxon>
        <taxon>Clastoptera</taxon>
    </lineage>
</organism>
<gene>
    <name evidence="16" type="ORF">g.19533</name>
    <name evidence="15" type="ORF">g.19541</name>
</gene>
<keyword evidence="3" id="KW-1017">Isopeptide bond</keyword>
<accession>A0A1B6CK64</accession>
<dbReference type="SMART" id="SM00355">
    <property type="entry name" value="ZnF_C2H2"/>
    <property type="match status" value="6"/>
</dbReference>
<dbReference type="GO" id="GO:0003677">
    <property type="term" value="F:DNA binding"/>
    <property type="evidence" value="ECO:0007669"/>
    <property type="project" value="UniProtKB-KW"/>
</dbReference>
<dbReference type="InterPro" id="IPR050331">
    <property type="entry name" value="Zinc_finger"/>
</dbReference>
<feature type="domain" description="C2H2-type" evidence="14">
    <location>
        <begin position="77"/>
        <end position="106"/>
    </location>
</feature>
<dbReference type="Pfam" id="PF00096">
    <property type="entry name" value="zf-C2H2"/>
    <property type="match status" value="5"/>
</dbReference>
<dbReference type="EMBL" id="GEDC01023530">
    <property type="protein sequence ID" value="JAS13768.1"/>
    <property type="molecule type" value="Transcribed_RNA"/>
</dbReference>
<keyword evidence="10" id="KW-0539">Nucleus</keyword>
<proteinExistence type="predicted"/>
<feature type="region of interest" description="Disordered" evidence="13">
    <location>
        <begin position="257"/>
        <end position="287"/>
    </location>
</feature>
<comment type="subcellular location">
    <subcellularLocation>
        <location evidence="1">Nucleus</location>
        <location evidence="1">Nucleolus</location>
    </subcellularLocation>
    <subcellularLocation>
        <location evidence="2">Nucleus</location>
        <location evidence="2">Nucleoplasm</location>
    </subcellularLocation>
</comment>
<evidence type="ECO:0000256" key="3">
    <source>
        <dbReference type="ARBA" id="ARBA00022499"/>
    </source>
</evidence>
<name>A0A1B6CK64_9HEMI</name>
<dbReference type="GO" id="GO:0005730">
    <property type="term" value="C:nucleolus"/>
    <property type="evidence" value="ECO:0007669"/>
    <property type="project" value="UniProtKB-SubCell"/>
</dbReference>
<dbReference type="PROSITE" id="PS50157">
    <property type="entry name" value="ZINC_FINGER_C2H2_2"/>
    <property type="match status" value="6"/>
</dbReference>
<keyword evidence="7" id="KW-0862">Zinc</keyword>
<feature type="domain" description="C2H2-type" evidence="14">
    <location>
        <begin position="166"/>
        <end position="195"/>
    </location>
</feature>
<evidence type="ECO:0000256" key="13">
    <source>
        <dbReference type="SAM" id="MobiDB-lite"/>
    </source>
</evidence>
<dbReference type="Gene3D" id="3.30.160.60">
    <property type="entry name" value="Classic Zinc Finger"/>
    <property type="match status" value="6"/>
</dbReference>
<feature type="domain" description="C2H2-type" evidence="14">
    <location>
        <begin position="137"/>
        <end position="166"/>
    </location>
</feature>
<dbReference type="GO" id="GO:0010468">
    <property type="term" value="P:regulation of gene expression"/>
    <property type="evidence" value="ECO:0007669"/>
    <property type="project" value="TreeGrafter"/>
</dbReference>
<evidence type="ECO:0000256" key="1">
    <source>
        <dbReference type="ARBA" id="ARBA00004604"/>
    </source>
</evidence>
<protein>
    <recommendedName>
        <fullName evidence="11">Wilms tumor protein homolog</fullName>
    </recommendedName>
</protein>
<feature type="region of interest" description="Disordered" evidence="13">
    <location>
        <begin position="323"/>
        <end position="344"/>
    </location>
</feature>
<feature type="domain" description="C2H2-type" evidence="14">
    <location>
        <begin position="107"/>
        <end position="136"/>
    </location>
</feature>
<keyword evidence="8" id="KW-0832">Ubl conjugation</keyword>
<evidence type="ECO:0000256" key="8">
    <source>
        <dbReference type="ARBA" id="ARBA00022843"/>
    </source>
</evidence>
<evidence type="ECO:0000256" key="10">
    <source>
        <dbReference type="ARBA" id="ARBA00023242"/>
    </source>
</evidence>
<evidence type="ECO:0000313" key="15">
    <source>
        <dbReference type="EMBL" id="JAS13768.1"/>
    </source>
</evidence>
<reference evidence="15" key="1">
    <citation type="submission" date="2015-12" db="EMBL/GenBank/DDBJ databases">
        <title>De novo transcriptome assembly of four potential Pierce s Disease insect vectors from Arizona vineyards.</title>
        <authorList>
            <person name="Tassone E.E."/>
        </authorList>
    </citation>
    <scope>NUCLEOTIDE SEQUENCE</scope>
</reference>
<dbReference type="PANTHER" id="PTHR16515">
    <property type="entry name" value="PR DOMAIN ZINC FINGER PROTEIN"/>
    <property type="match status" value="1"/>
</dbReference>
<evidence type="ECO:0000256" key="9">
    <source>
        <dbReference type="ARBA" id="ARBA00023125"/>
    </source>
</evidence>
<dbReference type="InterPro" id="IPR036236">
    <property type="entry name" value="Znf_C2H2_sf"/>
</dbReference>
<evidence type="ECO:0000256" key="6">
    <source>
        <dbReference type="ARBA" id="ARBA00022771"/>
    </source>
</evidence>
<dbReference type="FunFam" id="3.30.160.60:FF:000072">
    <property type="entry name" value="zinc finger protein 143 isoform X1"/>
    <property type="match status" value="1"/>
</dbReference>
<evidence type="ECO:0000256" key="7">
    <source>
        <dbReference type="ARBA" id="ARBA00022833"/>
    </source>
</evidence>
<dbReference type="PROSITE" id="PS00028">
    <property type="entry name" value="ZINC_FINGER_C2H2_1"/>
    <property type="match status" value="6"/>
</dbReference>
<dbReference type="FunFam" id="3.30.160.60:FF:000397">
    <property type="entry name" value="Metal regulatory transcription factor 1"/>
    <property type="match status" value="1"/>
</dbReference>
<evidence type="ECO:0000313" key="16">
    <source>
        <dbReference type="EMBL" id="JAS28488.1"/>
    </source>
</evidence>
<sequence>MDQMNSEKENKEEASDIHKFVFKISYLESQSKDEITETFKANNIFNHLSQFNKSGLQKISNLNIESEHLNQSQSKRYQCEYDGCSRTYSTIGNLRTHTKTHTGEFRFKCPEGNCGKAFLTSYSLKIHVRVHTKVKPFSCEQTGCEKSFNTLYRLRAHQRLHNGDTFNCFQDGCTKYFTTLSDLKKHFRTHTQERPYKCIEDGCGKAFTASHHLKTHRRTHTGERPFVCLHTGCHKSFVTKNGLVAHAKIHENPVSNIENDDILKEDCDSPSDVEEDENRNNLNKQQGDMIALPSSASDTNTNPTQSTLATTIHLEYESSMEITDTSVSSPEFSLTPASTGTSFSEPMFRVETSDGSLSNNENDTYNSSKSQDVFIVSNDTNICGSIDKDLCDMLLVEDLLESINVPISNDIESVKCLENKLELGKNDLSNNVDHLDVQFDKVLMELPKPTDGMEQIQNTVVSPQLDIFEMQWNEIQSNKNMVQNNLDKSNNETMWQNNVGLKSKSCECIECICDSDDSSNVSSSKVQFSLPNNLSISSPENFVPNNVRSSLSNSCECANCFCENDENSCQDCSGSRMQYESNNTQVLEKKLINDNATEMVLIGSNEIEMADIWRKMENSNVVNNHVINSVNTPGNFFVQPKTWENWTISNTVTQNTEKAGPSIDENQARDGNISDNDLDSLRITQLINCDAYKEVTNIINKNGTQKKCGTHDCSCKNKPKVTESCCVTVCLETLKQIKRVLEGGCCKGNIVGKNSLAVALGLPATKCCLVGK</sequence>
<feature type="compositionally biased region" description="Acidic residues" evidence="13">
    <location>
        <begin position="268"/>
        <end position="277"/>
    </location>
</feature>
<dbReference type="EMBL" id="GEDC01008810">
    <property type="protein sequence ID" value="JAS28488.1"/>
    <property type="molecule type" value="Transcribed_RNA"/>
</dbReference>
<dbReference type="FunFam" id="3.30.160.60:FF:000063">
    <property type="entry name" value="Wilms tumor 1-KTS isoform"/>
    <property type="match status" value="1"/>
</dbReference>
<evidence type="ECO:0000256" key="4">
    <source>
        <dbReference type="ARBA" id="ARBA00022723"/>
    </source>
</evidence>
<evidence type="ECO:0000256" key="2">
    <source>
        <dbReference type="ARBA" id="ARBA00004642"/>
    </source>
</evidence>
<evidence type="ECO:0000256" key="12">
    <source>
        <dbReference type="PROSITE-ProRule" id="PRU00042"/>
    </source>
</evidence>
<dbReference type="PANTHER" id="PTHR16515:SF49">
    <property type="entry name" value="GASTRULA ZINC FINGER PROTEIN XLCGF49.1-LIKE-RELATED"/>
    <property type="match status" value="1"/>
</dbReference>
<feature type="domain" description="C2H2-type" evidence="14">
    <location>
        <begin position="196"/>
        <end position="225"/>
    </location>
</feature>
<dbReference type="AlphaFoldDB" id="A0A1B6CK64"/>
<feature type="domain" description="C2H2-type" evidence="14">
    <location>
        <begin position="226"/>
        <end position="255"/>
    </location>
</feature>
<dbReference type="GO" id="GO:0008270">
    <property type="term" value="F:zinc ion binding"/>
    <property type="evidence" value="ECO:0007669"/>
    <property type="project" value="UniProtKB-KW"/>
</dbReference>
<keyword evidence="5" id="KW-0677">Repeat</keyword>